<dbReference type="Pfam" id="PF19537">
    <property type="entry name" value="DUF6061"/>
    <property type="match status" value="1"/>
</dbReference>
<name>A0A1T4V482_9FIRM</name>
<dbReference type="EMBL" id="FUXZ01000002">
    <property type="protein sequence ID" value="SKA59748.1"/>
    <property type="molecule type" value="Genomic_DNA"/>
</dbReference>
<dbReference type="Proteomes" id="UP000190814">
    <property type="component" value="Unassembled WGS sequence"/>
</dbReference>
<proteinExistence type="predicted"/>
<sequence length="73" mass="8384">MNMVHAEYNPKYNSIDINHYEGYIIRIDCNKAEEGLKITPGHEGILDALAIDNPLEYATMYLEGSMQSWMDCE</sequence>
<keyword evidence="2" id="KW-1185">Reference proteome</keyword>
<evidence type="ECO:0000313" key="1">
    <source>
        <dbReference type="EMBL" id="SKA59748.1"/>
    </source>
</evidence>
<dbReference type="AlphaFoldDB" id="A0A1T4V482"/>
<dbReference type="InterPro" id="IPR045705">
    <property type="entry name" value="DUF6061"/>
</dbReference>
<accession>A0A1T4V482</accession>
<evidence type="ECO:0000313" key="2">
    <source>
        <dbReference type="Proteomes" id="UP000190814"/>
    </source>
</evidence>
<dbReference type="STRING" id="39495.SAMN02745111_00063"/>
<organism evidence="1 2">
    <name type="scientific">Eubacterium uniforme</name>
    <dbReference type="NCBI Taxonomy" id="39495"/>
    <lineage>
        <taxon>Bacteria</taxon>
        <taxon>Bacillati</taxon>
        <taxon>Bacillota</taxon>
        <taxon>Clostridia</taxon>
        <taxon>Eubacteriales</taxon>
        <taxon>Eubacteriaceae</taxon>
        <taxon>Eubacterium</taxon>
    </lineage>
</organism>
<gene>
    <name evidence="1" type="ORF">SAMN02745111_00063</name>
</gene>
<dbReference type="OrthoDB" id="9796736at2"/>
<protein>
    <recommendedName>
        <fullName evidence="3">Toxin-antitoxin system protein</fullName>
    </recommendedName>
</protein>
<reference evidence="1 2" key="1">
    <citation type="submission" date="2017-02" db="EMBL/GenBank/DDBJ databases">
        <authorList>
            <person name="Peterson S.W."/>
        </authorList>
    </citation>
    <scope>NUCLEOTIDE SEQUENCE [LARGE SCALE GENOMIC DNA]</scope>
    <source>
        <strain evidence="1 2">ATCC 35992</strain>
    </source>
</reference>
<evidence type="ECO:0008006" key="3">
    <source>
        <dbReference type="Google" id="ProtNLM"/>
    </source>
</evidence>
<dbReference type="RefSeq" id="WP_078764962.1">
    <property type="nucleotide sequence ID" value="NZ_FUXZ01000002.1"/>
</dbReference>